<dbReference type="InterPro" id="IPR049704">
    <property type="entry name" value="Aminotrans_3_PPA_site"/>
</dbReference>
<dbReference type="Pfam" id="PF00202">
    <property type="entry name" value="Aminotran_3"/>
    <property type="match status" value="1"/>
</dbReference>
<comment type="catalytic activity">
    <reaction evidence="11">
        <text>a 2-oxocarboxylate + L-ornithine = L-glutamate 5-semialdehyde + an L-alpha-amino acid</text>
        <dbReference type="Rhea" id="RHEA:13877"/>
        <dbReference type="ChEBI" id="CHEBI:35179"/>
        <dbReference type="ChEBI" id="CHEBI:46911"/>
        <dbReference type="ChEBI" id="CHEBI:58066"/>
        <dbReference type="ChEBI" id="CHEBI:59869"/>
        <dbReference type="EC" id="2.6.1.13"/>
    </reaction>
</comment>
<evidence type="ECO:0000256" key="7">
    <source>
        <dbReference type="ARBA" id="ARBA00022650"/>
    </source>
</evidence>
<sequence length="409" mass="44270">MSHSTNGPGTGSGTASIIARTEALGANNYKPLPIVVAKAEGSWVEDPEDRRYLDMLSAYSALNFGHRHPRIIGALKAQADRLTLTSRAFHNDRLAEWYEKLSALTGKNCIVPMNTGAEAVETAIKAARRWAYRTKNVPPDEAEIIVCEGNFHGRTVTITSFSSEDEYKKDFGPFTPGFRIVPFGDIDALRNAITPATAAFLVEPIQGEAGIRMPPEGYLRAASALCRERNVLFVADEIQTGFGRTGVTFACEAELVEPDVYVLGKALGGGVMPVSAVAADRSVLGVFDPGSHGSTFGGNPLACAVSIEAMNVLAEEGLVERSAELGRYFAGELRKLKNDRIKEIRGRGLFVGLELTEQARPYCESLQRLGVLCKETHGTTIRVAPPLTTTKDELDFALERIRIILNGGD</sequence>
<comment type="subcellular location">
    <subcellularLocation>
        <location evidence="11">Cytoplasm</location>
    </subcellularLocation>
</comment>
<keyword evidence="13" id="KW-1185">Reference proteome</keyword>
<evidence type="ECO:0000256" key="8">
    <source>
        <dbReference type="ARBA" id="ARBA00022679"/>
    </source>
</evidence>
<dbReference type="InterPro" id="IPR015422">
    <property type="entry name" value="PyrdxlP-dep_Trfase_small"/>
</dbReference>
<dbReference type="PANTHER" id="PTHR11986">
    <property type="entry name" value="AMINOTRANSFERASE CLASS III"/>
    <property type="match status" value="1"/>
</dbReference>
<keyword evidence="8 11" id="KW-0808">Transferase</keyword>
<dbReference type="InterPro" id="IPR050103">
    <property type="entry name" value="Class-III_PLP-dep_AT"/>
</dbReference>
<dbReference type="HAMAP" id="MF_01689">
    <property type="entry name" value="Ornith_aminotrans_3"/>
    <property type="match status" value="1"/>
</dbReference>
<evidence type="ECO:0000256" key="11">
    <source>
        <dbReference type="HAMAP-Rule" id="MF_01689"/>
    </source>
</evidence>
<dbReference type="InterPro" id="IPR034757">
    <property type="entry name" value="Ornith_aminotrans_bact"/>
</dbReference>
<keyword evidence="7 11" id="KW-0641">Proline biosynthesis</keyword>
<dbReference type="EC" id="2.6.1.13" evidence="3 11"/>
<dbReference type="InterPro" id="IPR010164">
    <property type="entry name" value="Orn_aminotrans"/>
</dbReference>
<comment type="cofactor">
    <cofactor evidence="1 11">
        <name>pyridoxal 5'-phosphate</name>
        <dbReference type="ChEBI" id="CHEBI:597326"/>
    </cofactor>
</comment>
<dbReference type="PIRSF" id="PIRSF000521">
    <property type="entry name" value="Transaminase_4ab_Lys_Orn"/>
    <property type="match status" value="1"/>
</dbReference>
<evidence type="ECO:0000256" key="4">
    <source>
        <dbReference type="ARBA" id="ARBA00022490"/>
    </source>
</evidence>
<dbReference type="Proteomes" id="UP001596105">
    <property type="component" value="Unassembled WGS sequence"/>
</dbReference>
<dbReference type="SUPFAM" id="SSF53383">
    <property type="entry name" value="PLP-dependent transferases"/>
    <property type="match status" value="1"/>
</dbReference>
<keyword evidence="9 11" id="KW-0663">Pyridoxal phosphate</keyword>
<organism evidence="12 13">
    <name type="scientific">Cohnella suwonensis</name>
    <dbReference type="NCBI Taxonomy" id="696072"/>
    <lineage>
        <taxon>Bacteria</taxon>
        <taxon>Bacillati</taxon>
        <taxon>Bacillota</taxon>
        <taxon>Bacilli</taxon>
        <taxon>Bacillales</taxon>
        <taxon>Paenibacillaceae</taxon>
        <taxon>Cohnella</taxon>
    </lineage>
</organism>
<dbReference type="PANTHER" id="PTHR11986:SF18">
    <property type="entry name" value="ORNITHINE AMINOTRANSFERASE, MITOCHONDRIAL"/>
    <property type="match status" value="1"/>
</dbReference>
<evidence type="ECO:0000256" key="2">
    <source>
        <dbReference type="ARBA" id="ARBA00004998"/>
    </source>
</evidence>
<evidence type="ECO:0000256" key="10">
    <source>
        <dbReference type="ARBA" id="ARBA00030587"/>
    </source>
</evidence>
<comment type="similarity">
    <text evidence="11">Belongs to the class-III pyridoxal-phosphate-dependent aminotransferase family. OAT subfamily.</text>
</comment>
<feature type="modified residue" description="N6-(pyridoxal phosphate)lysine" evidence="11">
    <location>
        <position position="265"/>
    </location>
</feature>
<gene>
    <name evidence="11" type="primary">rocD</name>
    <name evidence="12" type="ORF">ACFPPD_14660</name>
</gene>
<evidence type="ECO:0000256" key="1">
    <source>
        <dbReference type="ARBA" id="ARBA00001933"/>
    </source>
</evidence>
<comment type="function">
    <text evidence="11">Catalyzes the interconversion of ornithine to glutamate semialdehyde.</text>
</comment>
<comment type="caution">
    <text evidence="12">The sequence shown here is derived from an EMBL/GenBank/DDBJ whole genome shotgun (WGS) entry which is preliminary data.</text>
</comment>
<accession>A0ABW0LZF4</accession>
<evidence type="ECO:0000256" key="5">
    <source>
        <dbReference type="ARBA" id="ARBA00022576"/>
    </source>
</evidence>
<dbReference type="EMBL" id="JBHSMH010000044">
    <property type="protein sequence ID" value="MFC5469973.1"/>
    <property type="molecule type" value="Genomic_DNA"/>
</dbReference>
<reference evidence="13" key="1">
    <citation type="journal article" date="2019" name="Int. J. Syst. Evol. Microbiol.">
        <title>The Global Catalogue of Microorganisms (GCM) 10K type strain sequencing project: providing services to taxonomists for standard genome sequencing and annotation.</title>
        <authorList>
            <consortium name="The Broad Institute Genomics Platform"/>
            <consortium name="The Broad Institute Genome Sequencing Center for Infectious Disease"/>
            <person name="Wu L."/>
            <person name="Ma J."/>
        </authorList>
    </citation>
    <scope>NUCLEOTIDE SEQUENCE [LARGE SCALE GENOMIC DNA]</scope>
    <source>
        <strain evidence="13">CCUG 57113</strain>
    </source>
</reference>
<dbReference type="Gene3D" id="3.90.1150.10">
    <property type="entry name" value="Aspartate Aminotransferase, domain 1"/>
    <property type="match status" value="1"/>
</dbReference>
<name>A0ABW0LZF4_9BACL</name>
<evidence type="ECO:0000256" key="6">
    <source>
        <dbReference type="ARBA" id="ARBA00022605"/>
    </source>
</evidence>
<keyword evidence="4 11" id="KW-0963">Cytoplasm</keyword>
<comment type="pathway">
    <text evidence="2 11">Amino-acid biosynthesis; L-proline biosynthesis; L-glutamate 5-semialdehyde from L-ornithine: step 1/1.</text>
</comment>
<dbReference type="PROSITE" id="PS00600">
    <property type="entry name" value="AA_TRANSFER_CLASS_3"/>
    <property type="match status" value="1"/>
</dbReference>
<dbReference type="Gene3D" id="3.40.640.10">
    <property type="entry name" value="Type I PLP-dependent aspartate aminotransferase-like (Major domain)"/>
    <property type="match status" value="1"/>
</dbReference>
<dbReference type="InterPro" id="IPR015421">
    <property type="entry name" value="PyrdxlP-dep_Trfase_major"/>
</dbReference>
<keyword evidence="5 11" id="KW-0032">Aminotransferase</keyword>
<evidence type="ECO:0000256" key="9">
    <source>
        <dbReference type="ARBA" id="ARBA00022898"/>
    </source>
</evidence>
<protein>
    <recommendedName>
        <fullName evidence="3 11">Ornithine aminotransferase</fullName>
        <shortName evidence="11">OAT</shortName>
        <ecNumber evidence="3 11">2.6.1.13</ecNumber>
    </recommendedName>
    <alternativeName>
        <fullName evidence="10 11">Ornithine--oxo-acid aminotransferase</fullName>
    </alternativeName>
</protein>
<evidence type="ECO:0000313" key="13">
    <source>
        <dbReference type="Proteomes" id="UP001596105"/>
    </source>
</evidence>
<dbReference type="InterPro" id="IPR015424">
    <property type="entry name" value="PyrdxlP-dep_Trfase"/>
</dbReference>
<evidence type="ECO:0000313" key="12">
    <source>
        <dbReference type="EMBL" id="MFC5469973.1"/>
    </source>
</evidence>
<dbReference type="NCBIfam" id="NF003145">
    <property type="entry name" value="PRK04073.1"/>
    <property type="match status" value="1"/>
</dbReference>
<keyword evidence="6 11" id="KW-0028">Amino-acid biosynthesis</keyword>
<dbReference type="RefSeq" id="WP_209749441.1">
    <property type="nucleotide sequence ID" value="NZ_JBHSMH010000044.1"/>
</dbReference>
<dbReference type="CDD" id="cd00610">
    <property type="entry name" value="OAT_like"/>
    <property type="match status" value="1"/>
</dbReference>
<evidence type="ECO:0000256" key="3">
    <source>
        <dbReference type="ARBA" id="ARBA00012924"/>
    </source>
</evidence>
<proteinExistence type="inferred from homology"/>
<dbReference type="NCBIfam" id="TIGR01885">
    <property type="entry name" value="Orn_aminotrans"/>
    <property type="match status" value="1"/>
</dbReference>
<dbReference type="InterPro" id="IPR005814">
    <property type="entry name" value="Aminotrans_3"/>
</dbReference>